<dbReference type="AlphaFoldDB" id="A0A8H3GK60"/>
<dbReference type="SUPFAM" id="SSF57997">
    <property type="entry name" value="Tropomyosin"/>
    <property type="match status" value="1"/>
</dbReference>
<dbReference type="Proteomes" id="UP000663846">
    <property type="component" value="Unassembled WGS sequence"/>
</dbReference>
<evidence type="ECO:0000313" key="2">
    <source>
        <dbReference type="EMBL" id="CAE6458232.1"/>
    </source>
</evidence>
<comment type="caution">
    <text evidence="2">The sequence shown here is derived from an EMBL/GenBank/DDBJ whole genome shotgun (WGS) entry which is preliminary data.</text>
</comment>
<organism evidence="2 3">
    <name type="scientific">Rhizoctonia solani</name>
    <dbReference type="NCBI Taxonomy" id="456999"/>
    <lineage>
        <taxon>Eukaryota</taxon>
        <taxon>Fungi</taxon>
        <taxon>Dikarya</taxon>
        <taxon>Basidiomycota</taxon>
        <taxon>Agaricomycotina</taxon>
        <taxon>Agaricomycetes</taxon>
        <taxon>Cantharellales</taxon>
        <taxon>Ceratobasidiaceae</taxon>
        <taxon>Rhizoctonia</taxon>
    </lineage>
</organism>
<gene>
    <name evidence="2" type="ORF">RDB_LOCUS155597</name>
</gene>
<proteinExistence type="predicted"/>
<protein>
    <submittedName>
        <fullName evidence="2">Uncharacterized protein</fullName>
    </submittedName>
</protein>
<keyword evidence="1" id="KW-0175">Coiled coil</keyword>
<accession>A0A8H3GK60</accession>
<evidence type="ECO:0000313" key="3">
    <source>
        <dbReference type="Proteomes" id="UP000663846"/>
    </source>
</evidence>
<sequence length="314" mass="35542">MAKPYLHNATNWIHYTLNTDVAITNRFISASGPSQAAGSQLESTEWMRGRIAQLEAALDAAQAARDMALSEQDIVRMAHEAEQTARREAMAQKSATEAALSRARVDQNRLRSELEAVLIQKSDLSNEMDVLRRQFAESQESLQQALSGSQQSTETNERIKVLERELEEAQDRAHKLQLQRLDMEQQHSPQLPDTPELDHAKAKIQKLKSKVRELKSELSSTQQQLETTQISLQAVERKYDSSRQKRELTKEKLVAYKSRLQNEETITQRLKDKLTPETYKSLGETYEALGAFLSAIQLPPVGQEDSNGPQEESD</sequence>
<name>A0A8H3GK60_9AGAM</name>
<feature type="coiled-coil region" evidence="1">
    <location>
        <begin position="107"/>
        <end position="252"/>
    </location>
</feature>
<evidence type="ECO:0000256" key="1">
    <source>
        <dbReference type="SAM" id="Coils"/>
    </source>
</evidence>
<reference evidence="2" key="1">
    <citation type="submission" date="2021-01" db="EMBL/GenBank/DDBJ databases">
        <authorList>
            <person name="Kaushik A."/>
        </authorList>
    </citation>
    <scope>NUCLEOTIDE SEQUENCE</scope>
    <source>
        <strain evidence="2">AG1-1C</strain>
    </source>
</reference>
<dbReference type="EMBL" id="CAJMWS010000679">
    <property type="protein sequence ID" value="CAE6458232.1"/>
    <property type="molecule type" value="Genomic_DNA"/>
</dbReference>